<feature type="compositionally biased region" description="Basic and acidic residues" evidence="1">
    <location>
        <begin position="264"/>
        <end position="286"/>
    </location>
</feature>
<gene>
    <name evidence="3" type="ORF">C487_01650</name>
</gene>
<evidence type="ECO:0000313" key="3">
    <source>
        <dbReference type="EMBL" id="ELY82532.1"/>
    </source>
</evidence>
<protein>
    <recommendedName>
        <fullName evidence="2">DUF7845 domain-containing protein</fullName>
    </recommendedName>
</protein>
<reference evidence="3 4" key="1">
    <citation type="journal article" date="2014" name="PLoS Genet.">
        <title>Phylogenetically driven sequencing of extremely halophilic archaea reveals strategies for static and dynamic osmo-response.</title>
        <authorList>
            <person name="Becker E.A."/>
            <person name="Seitzer P.M."/>
            <person name="Tritt A."/>
            <person name="Larsen D."/>
            <person name="Krusor M."/>
            <person name="Yao A.I."/>
            <person name="Wu D."/>
            <person name="Madern D."/>
            <person name="Eisen J.A."/>
            <person name="Darling A.E."/>
            <person name="Facciotti M.T."/>
        </authorList>
    </citation>
    <scope>NUCLEOTIDE SEQUENCE [LARGE SCALE GENOMIC DNA]</scope>
    <source>
        <strain evidence="3 4">DSM 3751</strain>
    </source>
</reference>
<feature type="domain" description="DUF7845" evidence="2">
    <location>
        <begin position="2"/>
        <end position="59"/>
    </location>
</feature>
<dbReference type="EMBL" id="AOII01000019">
    <property type="protein sequence ID" value="ELY82532.1"/>
    <property type="molecule type" value="Genomic_DNA"/>
</dbReference>
<dbReference type="AlphaFoldDB" id="L9ZAA5"/>
<dbReference type="Pfam" id="PF25227">
    <property type="entry name" value="DUF7845"/>
    <property type="match status" value="1"/>
</dbReference>
<dbReference type="eggNOG" id="arCOG06319">
    <property type="taxonomic scope" value="Archaea"/>
</dbReference>
<organism evidence="3 4">
    <name type="scientific">Natrinema pallidum DSM 3751</name>
    <dbReference type="NCBI Taxonomy" id="1227495"/>
    <lineage>
        <taxon>Archaea</taxon>
        <taxon>Methanobacteriati</taxon>
        <taxon>Methanobacteriota</taxon>
        <taxon>Stenosarchaea group</taxon>
        <taxon>Halobacteria</taxon>
        <taxon>Halobacteriales</taxon>
        <taxon>Natrialbaceae</taxon>
        <taxon>Natrinema</taxon>
    </lineage>
</organism>
<evidence type="ECO:0000259" key="2">
    <source>
        <dbReference type="Pfam" id="PF25227"/>
    </source>
</evidence>
<evidence type="ECO:0000256" key="1">
    <source>
        <dbReference type="SAM" id="MobiDB-lite"/>
    </source>
</evidence>
<dbReference type="InterPro" id="IPR057167">
    <property type="entry name" value="DUF7845"/>
</dbReference>
<dbReference type="PATRIC" id="fig|1227495.3.peg.318"/>
<name>L9ZAA5_9EURY</name>
<evidence type="ECO:0000313" key="4">
    <source>
        <dbReference type="Proteomes" id="UP000011618"/>
    </source>
</evidence>
<proteinExistence type="predicted"/>
<accession>L9ZAA5</accession>
<sequence length="297" mass="34617">MSFQTSITDETVYWDREDALDLEQCQRELEEMLMNVLDWAGLDVTGGDEYHEDAYFDPERRQRRSLKLVDCPLPEIESEQENAVMRLWGDMNGSDRAVTEMLLTDGGEISPRDAAEKTGYSYRTIRRVVDRLEGFVRHTYGKLEVESDFAAQEMLKRVRAAEEQFRRTIGATAMQVAQDASGFESGPFDRFKNSYEVGVCETDTRSRKLLRVRYTPADRDEAQYDDELGISGIWIKFEYANESTERFHLTNVFQLSKARVNTSRSRDDRPLDRTRQKLREERENLPRRMKSRSTLDG</sequence>
<feature type="region of interest" description="Disordered" evidence="1">
    <location>
        <begin position="259"/>
        <end position="297"/>
    </location>
</feature>
<dbReference type="Proteomes" id="UP000011618">
    <property type="component" value="Unassembled WGS sequence"/>
</dbReference>
<comment type="caution">
    <text evidence="3">The sequence shown here is derived from an EMBL/GenBank/DDBJ whole genome shotgun (WGS) entry which is preliminary data.</text>
</comment>